<evidence type="ECO:0000313" key="6">
    <source>
        <dbReference type="Proteomes" id="UP001597475"/>
    </source>
</evidence>
<proteinExistence type="predicted"/>
<dbReference type="RefSeq" id="WP_386847222.1">
    <property type="nucleotide sequence ID" value="NZ_JBHUMK010000090.1"/>
</dbReference>
<evidence type="ECO:0000313" key="5">
    <source>
        <dbReference type="EMBL" id="MFD2610803.1"/>
    </source>
</evidence>
<keyword evidence="1" id="KW-0805">Transcription regulation</keyword>
<dbReference type="InterPro" id="IPR009061">
    <property type="entry name" value="DNA-bd_dom_put_sf"/>
</dbReference>
<dbReference type="Pfam" id="PF13411">
    <property type="entry name" value="MerR_1"/>
    <property type="match status" value="1"/>
</dbReference>
<comment type="caution">
    <text evidence="5">The sequence shown here is derived from an EMBL/GenBank/DDBJ whole genome shotgun (WGS) entry which is preliminary data.</text>
</comment>
<evidence type="ECO:0000256" key="1">
    <source>
        <dbReference type="ARBA" id="ARBA00023015"/>
    </source>
</evidence>
<dbReference type="InterPro" id="IPR000551">
    <property type="entry name" value="MerR-type_HTH_dom"/>
</dbReference>
<dbReference type="PROSITE" id="PS50937">
    <property type="entry name" value="HTH_MERR_2"/>
    <property type="match status" value="1"/>
</dbReference>
<dbReference type="Gene3D" id="1.10.1660.10">
    <property type="match status" value="1"/>
</dbReference>
<reference evidence="6" key="1">
    <citation type="journal article" date="2019" name="Int. J. Syst. Evol. Microbiol.">
        <title>The Global Catalogue of Microorganisms (GCM) 10K type strain sequencing project: providing services to taxonomists for standard genome sequencing and annotation.</title>
        <authorList>
            <consortium name="The Broad Institute Genomics Platform"/>
            <consortium name="The Broad Institute Genome Sequencing Center for Infectious Disease"/>
            <person name="Wu L."/>
            <person name="Ma J."/>
        </authorList>
    </citation>
    <scope>NUCLEOTIDE SEQUENCE [LARGE SCALE GENOMIC DNA]</scope>
    <source>
        <strain evidence="6">KCTC 33842</strain>
    </source>
</reference>
<dbReference type="PANTHER" id="PTHR30204:SF94">
    <property type="entry name" value="HEAVY METAL-DEPENDENT TRANSCRIPTIONAL REGULATOR HI_0293-RELATED"/>
    <property type="match status" value="1"/>
</dbReference>
<dbReference type="InterPro" id="IPR047057">
    <property type="entry name" value="MerR_fam"/>
</dbReference>
<evidence type="ECO:0000256" key="2">
    <source>
        <dbReference type="ARBA" id="ARBA00023125"/>
    </source>
</evidence>
<evidence type="ECO:0000259" key="4">
    <source>
        <dbReference type="PROSITE" id="PS50937"/>
    </source>
</evidence>
<dbReference type="PANTHER" id="PTHR30204">
    <property type="entry name" value="REDOX-CYCLING DRUG-SENSING TRANSCRIPTIONAL ACTIVATOR SOXR"/>
    <property type="match status" value="1"/>
</dbReference>
<protein>
    <submittedName>
        <fullName evidence="5">Heavy metal-responsive transcriptional regulator</fullName>
    </submittedName>
</protein>
<keyword evidence="6" id="KW-1185">Reference proteome</keyword>
<keyword evidence="3" id="KW-0804">Transcription</keyword>
<gene>
    <name evidence="5" type="ORF">ACFSR9_15400</name>
</gene>
<feature type="domain" description="HTH merR-type" evidence="4">
    <location>
        <begin position="1"/>
        <end position="73"/>
    </location>
</feature>
<dbReference type="Proteomes" id="UP001597475">
    <property type="component" value="Unassembled WGS sequence"/>
</dbReference>
<dbReference type="EMBL" id="JBHUMK010000090">
    <property type="protein sequence ID" value="MFD2610803.1"/>
    <property type="molecule type" value="Genomic_DNA"/>
</dbReference>
<organism evidence="5 6">
    <name type="scientific">Deinococcus taklimakanensis</name>
    <dbReference type="NCBI Taxonomy" id="536443"/>
    <lineage>
        <taxon>Bacteria</taxon>
        <taxon>Thermotogati</taxon>
        <taxon>Deinococcota</taxon>
        <taxon>Deinococci</taxon>
        <taxon>Deinococcales</taxon>
        <taxon>Deinococcaceae</taxon>
        <taxon>Deinococcus</taxon>
    </lineage>
</organism>
<keyword evidence="2" id="KW-0238">DNA-binding</keyword>
<accession>A0ABW5P7B1</accession>
<sequence length="136" mass="15346">MMTPARIGELAAEFQLNPRTIRYYEHIGLLPPAGRTSGGYRHYDDRDRIRLRFITQAKTVGLTLNEIKGILDVRERGDRPCTHVAGLVDDKLADVERQLRALAAFREELLALREAARHPEDCAGEVCGLIERHACP</sequence>
<name>A0ABW5P7B1_9DEIO</name>
<dbReference type="SMART" id="SM00422">
    <property type="entry name" value="HTH_MERR"/>
    <property type="match status" value="1"/>
</dbReference>
<dbReference type="PRINTS" id="PR00040">
    <property type="entry name" value="HTHMERR"/>
</dbReference>
<evidence type="ECO:0000256" key="3">
    <source>
        <dbReference type="ARBA" id="ARBA00023163"/>
    </source>
</evidence>
<dbReference type="SUPFAM" id="SSF46955">
    <property type="entry name" value="Putative DNA-binding domain"/>
    <property type="match status" value="1"/>
</dbReference>
<dbReference type="CDD" id="cd04770">
    <property type="entry name" value="HTH_HMRTR"/>
    <property type="match status" value="1"/>
</dbReference>